<evidence type="ECO:0000313" key="5">
    <source>
        <dbReference type="Proteomes" id="UP000294527"/>
    </source>
</evidence>
<dbReference type="Gene3D" id="3.40.50.720">
    <property type="entry name" value="NAD(P)-binding Rossmann-like Domain"/>
    <property type="match status" value="1"/>
</dbReference>
<organism evidence="4 5">
    <name type="scientific">Phocaeicola dorei</name>
    <dbReference type="NCBI Taxonomy" id="357276"/>
    <lineage>
        <taxon>Bacteria</taxon>
        <taxon>Pseudomonadati</taxon>
        <taxon>Bacteroidota</taxon>
        <taxon>Bacteroidia</taxon>
        <taxon>Bacteroidales</taxon>
        <taxon>Bacteroidaceae</taxon>
        <taxon>Phocaeicola</taxon>
    </lineage>
</organism>
<dbReference type="PANTHER" id="PTHR43976:SF16">
    <property type="entry name" value="SHORT-CHAIN DEHYDROGENASE_REDUCTASE FAMILY PROTEIN"/>
    <property type="match status" value="1"/>
</dbReference>
<dbReference type="RefSeq" id="WP_132140312.1">
    <property type="nucleotide sequence ID" value="NZ_SLTU01000001.1"/>
</dbReference>
<protein>
    <submittedName>
        <fullName evidence="4">SDR family oxidoreductase</fullName>
    </submittedName>
</protein>
<dbReference type="InterPro" id="IPR002347">
    <property type="entry name" value="SDR_fam"/>
</dbReference>
<dbReference type="PRINTS" id="PR00080">
    <property type="entry name" value="SDRFAMILY"/>
</dbReference>
<evidence type="ECO:0000313" key="4">
    <source>
        <dbReference type="EMBL" id="TDA75129.1"/>
    </source>
</evidence>
<dbReference type="SUPFAM" id="SSF51735">
    <property type="entry name" value="NAD(P)-binding Rossmann-fold domains"/>
    <property type="match status" value="1"/>
</dbReference>
<dbReference type="Proteomes" id="UP000294527">
    <property type="component" value="Unassembled WGS sequence"/>
</dbReference>
<keyword evidence="2" id="KW-0560">Oxidoreductase</keyword>
<proteinExistence type="inferred from homology"/>
<evidence type="ECO:0000256" key="3">
    <source>
        <dbReference type="RuleBase" id="RU000363"/>
    </source>
</evidence>
<dbReference type="PRINTS" id="PR00081">
    <property type="entry name" value="GDHRDH"/>
</dbReference>
<dbReference type="CDD" id="cd05374">
    <property type="entry name" value="17beta-HSD-like_SDR_c"/>
    <property type="match status" value="1"/>
</dbReference>
<dbReference type="EMBL" id="SLTU01000001">
    <property type="protein sequence ID" value="TDA75129.1"/>
    <property type="molecule type" value="Genomic_DNA"/>
</dbReference>
<dbReference type="PANTHER" id="PTHR43976">
    <property type="entry name" value="SHORT CHAIN DEHYDROGENASE"/>
    <property type="match status" value="1"/>
</dbReference>
<dbReference type="InterPro" id="IPR036291">
    <property type="entry name" value="NAD(P)-bd_dom_sf"/>
</dbReference>
<gene>
    <name evidence="4" type="ORF">E1I98_01340</name>
</gene>
<comment type="similarity">
    <text evidence="1 3">Belongs to the short-chain dehydrogenases/reductases (SDR) family.</text>
</comment>
<name>A0A4R4GEX7_9BACT</name>
<evidence type="ECO:0000256" key="1">
    <source>
        <dbReference type="ARBA" id="ARBA00006484"/>
    </source>
</evidence>
<dbReference type="GO" id="GO:0016491">
    <property type="term" value="F:oxidoreductase activity"/>
    <property type="evidence" value="ECO:0007669"/>
    <property type="project" value="UniProtKB-KW"/>
</dbReference>
<dbReference type="AlphaFoldDB" id="A0A4R4GEX7"/>
<reference evidence="4 5" key="1">
    <citation type="journal article" date="2019" name="Nat. Microbiol.">
        <title>Genomic variation and strain-specific functional adaptation in the human gut microbiome during early life.</title>
        <authorList>
            <person name="Vatanen T."/>
            <person name="Plichta D.R."/>
            <person name="Somani J."/>
            <person name="Munch P.C."/>
            <person name="Arthur T.D."/>
            <person name="Hall A.B."/>
            <person name="Rudolf S."/>
            <person name="Oakeley E.J."/>
            <person name="Ke X."/>
            <person name="Young R.A."/>
            <person name="Haiser H.J."/>
            <person name="Kolde R."/>
            <person name="Yassour M."/>
            <person name="Luopajarvi K."/>
            <person name="Siljander H."/>
            <person name="Virtanen S.M."/>
            <person name="Ilonen J."/>
            <person name="Uibo R."/>
            <person name="Tillmann V."/>
            <person name="Mokurov S."/>
            <person name="Dorshakova N."/>
            <person name="Porter J.A."/>
            <person name="McHardy A.C."/>
            <person name="Lahdesmaki H."/>
            <person name="Vlamakis H."/>
            <person name="Huttenhower C."/>
            <person name="Knip M."/>
            <person name="Xavier R.J."/>
        </authorList>
    </citation>
    <scope>NUCLEOTIDE SEQUENCE [LARGE SCALE GENOMIC DNA]</scope>
    <source>
        <strain evidence="4 5">RJX1047</strain>
    </source>
</reference>
<comment type="caution">
    <text evidence="4">The sequence shown here is derived from an EMBL/GenBank/DDBJ whole genome shotgun (WGS) entry which is preliminary data.</text>
</comment>
<evidence type="ECO:0000256" key="2">
    <source>
        <dbReference type="ARBA" id="ARBA00023002"/>
    </source>
</evidence>
<sequence length="300" mass="33304">MDKKQITIKPRVWMITGATRGLGKAILNAVLDAGHNVVAISRSGNITIDKPEYADRVLSLKLDVTEQGETPYQAIVQAALERFGTIDVLVNNAGHGQFTFFEETVEEQIREVFETNLFGLMRMTRAVLPVMRKHKSGHIMNVSSAAGYSGIGPSIYHTSKFAVTGFSEALAFETAQFGIHVTIVAPGLFRTEFMNFNPVYHNPSRKITDYDLFRTQLGEFVNHARGNEPGNPIELGKLLVKVAMSECPPLHLPVGADAIDTLETHHQIQKNDVDIWRKESCATSFPLSNKTDVEANDFFK</sequence>
<accession>A0A4R4GEX7</accession>
<dbReference type="InterPro" id="IPR051911">
    <property type="entry name" value="SDR_oxidoreductase"/>
</dbReference>
<dbReference type="Pfam" id="PF00106">
    <property type="entry name" value="adh_short"/>
    <property type="match status" value="1"/>
</dbReference>